<dbReference type="PANTHER" id="PTHR43572:SF77">
    <property type="entry name" value="PROTEIN DWARF 53-LIKE-LIKE"/>
    <property type="match status" value="1"/>
</dbReference>
<keyword evidence="3 6" id="KW-0677">Repeat</keyword>
<dbReference type="AlphaFoldDB" id="A0A9P1EDV9"/>
<dbReference type="InterPro" id="IPR036628">
    <property type="entry name" value="Clp_N_dom_sf"/>
</dbReference>
<dbReference type="Pfam" id="PF02861">
    <property type="entry name" value="Clp_N"/>
    <property type="match status" value="1"/>
</dbReference>
<dbReference type="EMBL" id="CAMAPE010000035">
    <property type="protein sequence ID" value="CAH9098184.1"/>
    <property type="molecule type" value="Genomic_DNA"/>
</dbReference>
<proteinExistence type="inferred from homology"/>
<protein>
    <recommendedName>
        <fullName evidence="7">Clp R domain-containing protein</fullName>
    </recommendedName>
</protein>
<dbReference type="InterPro" id="IPR027417">
    <property type="entry name" value="P-loop_NTPase"/>
</dbReference>
<evidence type="ECO:0000313" key="8">
    <source>
        <dbReference type="EMBL" id="CAH9098184.1"/>
    </source>
</evidence>
<dbReference type="Pfam" id="PF23569">
    <property type="entry name" value="NBD_SMAX1"/>
    <property type="match status" value="1"/>
</dbReference>
<dbReference type="InterPro" id="IPR003959">
    <property type="entry name" value="ATPase_AAA_core"/>
</dbReference>
<dbReference type="OrthoDB" id="1723324at2759"/>
<evidence type="ECO:0000259" key="7">
    <source>
        <dbReference type="PROSITE" id="PS51903"/>
    </source>
</evidence>
<gene>
    <name evidence="8" type="ORF">CEURO_LOCUS14182</name>
</gene>
<dbReference type="GO" id="GO:0016887">
    <property type="term" value="F:ATP hydrolysis activity"/>
    <property type="evidence" value="ECO:0007669"/>
    <property type="project" value="InterPro"/>
</dbReference>
<dbReference type="PANTHER" id="PTHR43572">
    <property type="entry name" value="CHAPERONE PROTEIN CLPD, CHLOROPLASTIC"/>
    <property type="match status" value="1"/>
</dbReference>
<dbReference type="SUPFAM" id="SSF52540">
    <property type="entry name" value="P-loop containing nucleoside triphosphate hydrolases"/>
    <property type="match status" value="1"/>
</dbReference>
<name>A0A9P1EDV9_CUSEU</name>
<comment type="caution">
    <text evidence="8">The sequence shown here is derived from an EMBL/GenBank/DDBJ whole genome shotgun (WGS) entry which is preliminary data.</text>
</comment>
<dbReference type="InterPro" id="IPR051650">
    <property type="entry name" value="SL_signaling_regulator"/>
</dbReference>
<keyword evidence="5" id="KW-0804">Transcription</keyword>
<dbReference type="SUPFAM" id="SSF81923">
    <property type="entry name" value="Double Clp-N motif"/>
    <property type="match status" value="1"/>
</dbReference>
<dbReference type="GO" id="GO:0009536">
    <property type="term" value="C:plastid"/>
    <property type="evidence" value="ECO:0007669"/>
    <property type="project" value="UniProtKB-SubCell"/>
</dbReference>
<reference evidence="8" key="1">
    <citation type="submission" date="2022-07" db="EMBL/GenBank/DDBJ databases">
        <authorList>
            <person name="Macas J."/>
            <person name="Novak P."/>
            <person name="Neumann P."/>
        </authorList>
    </citation>
    <scope>NUCLEOTIDE SEQUENCE</scope>
</reference>
<dbReference type="InterPro" id="IPR004176">
    <property type="entry name" value="Clp_R_N"/>
</dbReference>
<evidence type="ECO:0000313" key="9">
    <source>
        <dbReference type="Proteomes" id="UP001152484"/>
    </source>
</evidence>
<evidence type="ECO:0000256" key="4">
    <source>
        <dbReference type="ARBA" id="ARBA00023015"/>
    </source>
</evidence>
<comment type="subcellular location">
    <subcellularLocation>
        <location evidence="1">Plastid</location>
    </subcellularLocation>
</comment>
<evidence type="ECO:0000256" key="2">
    <source>
        <dbReference type="ARBA" id="ARBA00008675"/>
    </source>
</evidence>
<keyword evidence="9" id="KW-1185">Reference proteome</keyword>
<sequence length="870" mass="97051">MPTPVTTARQCLTPEAAEALNDAVEVARRRGHTQTTSVHMIFSLLSLPSSPLREACSRTRNNAYSSRAQFKALELCLGLSLDRLPSSSPNPAADGEPPVSNSLMAAIKRSQANQRRQPENFNFYHNQNPQQSSCSTAVKVELQNMIISILDDPVVSRVFGEAGFISYDIKVAILRPVNQFFRYSRYKGHPLVLCNLIPDSDMGRKGFTFPFLGNPVILDGEQNCKRIWEVLMKTKQKNPLLVGVPSYDALNKFLRIVNRRKVAQNFQIPSKLSGLNIVCVENELSRYAIGDYDEEMLRLKIKEVKRTLEEQCRGPGGVIINYGDLKMLAVDEVSSNNALEFVVQELSNLINIHAENLWVIGSVERYEVYLKVLNKFPSLEKDWDLQLLTITCPEPFTGVEPASYTKSSLMESFVPFGGLFATSSNFIRGPLLSSSYPSSACCFLCNEKCREEINALSDGGFSSSVASHYQHSSLPSWLQSTNRIDSIKATDDKMLFMSAKIDGLHRKWDSVCDRLHYNQHVSTMNPVQQSSQDPSNTGFQVTNQGRCSIPPSKESSPLGVLSDCNDAILLSMFSETPSKSYDELGPTTSSPSSISSVTMDLGLRITSGESGNQKINNESKSFDPDRIDFKILFRALTERVGRQEEAVRTVSQRIAQCRRDIWLHLTGPDNLGKKKLAIALSEVLCGTTQNLICVDLSFPDPAKKSLFDHLALNIYDLKIRGQTVVDYIAEKLSEKPVCIVFLENIEKSDLVLQKSLSQAVKTRKFSDSHGREISISNTIFITASGNYSEEHGRELPVQIQVEVDLGDRPTLQSPVPKKRVKRANVASYQFPDLNLPAGDDEIIIAESTEWMEGFLKQVDETVTFVPFSFD</sequence>
<dbReference type="GO" id="GO:0005524">
    <property type="term" value="F:ATP binding"/>
    <property type="evidence" value="ECO:0007669"/>
    <property type="project" value="InterPro"/>
</dbReference>
<dbReference type="Gene3D" id="1.10.1780.10">
    <property type="entry name" value="Clp, N-terminal domain"/>
    <property type="match status" value="1"/>
</dbReference>
<evidence type="ECO:0000256" key="5">
    <source>
        <dbReference type="ARBA" id="ARBA00023163"/>
    </source>
</evidence>
<dbReference type="InterPro" id="IPR058680">
    <property type="entry name" value="NBD_SMAX1-like"/>
</dbReference>
<dbReference type="Pfam" id="PF07724">
    <property type="entry name" value="AAA_2"/>
    <property type="match status" value="1"/>
</dbReference>
<organism evidence="8 9">
    <name type="scientific">Cuscuta europaea</name>
    <name type="common">European dodder</name>
    <dbReference type="NCBI Taxonomy" id="41803"/>
    <lineage>
        <taxon>Eukaryota</taxon>
        <taxon>Viridiplantae</taxon>
        <taxon>Streptophyta</taxon>
        <taxon>Embryophyta</taxon>
        <taxon>Tracheophyta</taxon>
        <taxon>Spermatophyta</taxon>
        <taxon>Magnoliopsida</taxon>
        <taxon>eudicotyledons</taxon>
        <taxon>Gunneridae</taxon>
        <taxon>Pentapetalae</taxon>
        <taxon>asterids</taxon>
        <taxon>lamiids</taxon>
        <taxon>Solanales</taxon>
        <taxon>Convolvulaceae</taxon>
        <taxon>Cuscuteae</taxon>
        <taxon>Cuscuta</taxon>
        <taxon>Cuscuta subgen. Cuscuta</taxon>
    </lineage>
</organism>
<dbReference type="Gene3D" id="3.40.50.300">
    <property type="entry name" value="P-loop containing nucleotide triphosphate hydrolases"/>
    <property type="match status" value="1"/>
</dbReference>
<accession>A0A9P1EDV9</accession>
<evidence type="ECO:0000256" key="6">
    <source>
        <dbReference type="PROSITE-ProRule" id="PRU01251"/>
    </source>
</evidence>
<feature type="domain" description="Clp R" evidence="7">
    <location>
        <begin position="8"/>
        <end position="180"/>
    </location>
</feature>
<dbReference type="PROSITE" id="PS51903">
    <property type="entry name" value="CLP_R"/>
    <property type="match status" value="1"/>
</dbReference>
<evidence type="ECO:0000256" key="3">
    <source>
        <dbReference type="ARBA" id="ARBA00022737"/>
    </source>
</evidence>
<keyword evidence="4" id="KW-0805">Transcription regulation</keyword>
<dbReference type="Proteomes" id="UP001152484">
    <property type="component" value="Unassembled WGS sequence"/>
</dbReference>
<comment type="similarity">
    <text evidence="2">Belongs to the ClpA/ClpB family.</text>
</comment>
<evidence type="ECO:0000256" key="1">
    <source>
        <dbReference type="ARBA" id="ARBA00004474"/>
    </source>
</evidence>